<reference evidence="3 4" key="1">
    <citation type="journal article" date="2019" name="Microorganisms">
        <title>Genome Insights into the Novel Species Microvirga brassicacearum, a Rapeseed Endophyte with Biotechnological Potential.</title>
        <authorList>
            <person name="Jimenez-Gomez A."/>
            <person name="Saati-Santamaria Z."/>
            <person name="Igual J.M."/>
            <person name="Rivas R."/>
            <person name="Mateos P.F."/>
            <person name="Garcia-Fraile P."/>
        </authorList>
    </citation>
    <scope>NUCLEOTIDE SEQUENCE [LARGE SCALE GENOMIC DNA]</scope>
    <source>
        <strain evidence="3 4">CDVBN77</strain>
    </source>
</reference>
<protein>
    <submittedName>
        <fullName evidence="3">DUF2059 domain-containing protein</fullName>
    </submittedName>
</protein>
<accession>A0A5N3P5E6</accession>
<dbReference type="EMBL" id="VCMV01000052">
    <property type="protein sequence ID" value="KAB0264958.1"/>
    <property type="molecule type" value="Genomic_DNA"/>
</dbReference>
<comment type="caution">
    <text evidence="3">The sequence shown here is derived from an EMBL/GenBank/DDBJ whole genome shotgun (WGS) entry which is preliminary data.</text>
</comment>
<evidence type="ECO:0000313" key="4">
    <source>
        <dbReference type="Proteomes" id="UP000325684"/>
    </source>
</evidence>
<evidence type="ECO:0000313" key="3">
    <source>
        <dbReference type="EMBL" id="KAB0264958.1"/>
    </source>
</evidence>
<dbReference type="InterPro" id="IPR018637">
    <property type="entry name" value="DUF2059"/>
</dbReference>
<feature type="signal peptide" evidence="1">
    <location>
        <begin position="1"/>
        <end position="34"/>
    </location>
</feature>
<dbReference type="OrthoDB" id="5327699at2"/>
<gene>
    <name evidence="3" type="ORF">FEZ63_20705</name>
</gene>
<evidence type="ECO:0000256" key="1">
    <source>
        <dbReference type="SAM" id="SignalP"/>
    </source>
</evidence>
<sequence length="179" mass="19746">MNPIQLGASPMIRSASRLVATTFALALLAGPAFAQTSPAAATPSHLAVAREVATVTGMTRSFDAMTEPFLDQLQQMNVTRPEIKKDLDEVTAMLRPEIELQKEKMLDNVARVFAARLTESELKDIAAFYKTPTGVKYVAIQPGLLDDIVKDLATWTQNVSEYVMIRARAEMNKRGHQLQ</sequence>
<dbReference type="AlphaFoldDB" id="A0A5N3P5E6"/>
<name>A0A5N3P5E6_9HYPH</name>
<dbReference type="Pfam" id="PF09832">
    <property type="entry name" value="DUF2059"/>
    <property type="match status" value="1"/>
</dbReference>
<dbReference type="Proteomes" id="UP000325684">
    <property type="component" value="Unassembled WGS sequence"/>
</dbReference>
<feature type="domain" description="DUF2059" evidence="2">
    <location>
        <begin position="103"/>
        <end position="160"/>
    </location>
</feature>
<evidence type="ECO:0000259" key="2">
    <source>
        <dbReference type="Pfam" id="PF09832"/>
    </source>
</evidence>
<proteinExistence type="predicted"/>
<keyword evidence="1" id="KW-0732">Signal</keyword>
<feature type="chain" id="PRO_5024436656" evidence="1">
    <location>
        <begin position="35"/>
        <end position="179"/>
    </location>
</feature>
<organism evidence="3 4">
    <name type="scientific">Microvirga brassicacearum</name>
    <dbReference type="NCBI Taxonomy" id="2580413"/>
    <lineage>
        <taxon>Bacteria</taxon>
        <taxon>Pseudomonadati</taxon>
        <taxon>Pseudomonadota</taxon>
        <taxon>Alphaproteobacteria</taxon>
        <taxon>Hyphomicrobiales</taxon>
        <taxon>Methylobacteriaceae</taxon>
        <taxon>Microvirga</taxon>
    </lineage>
</organism>
<keyword evidence="4" id="KW-1185">Reference proteome</keyword>